<evidence type="ECO:0000259" key="4">
    <source>
        <dbReference type="SMART" id="SM00990"/>
    </source>
</evidence>
<sequence length="127" mass="13916">MRGGRTRKVYHQPELEEQAALIKWAAMATVNGIRPGRYLIHIPNEGKRGPKAAADAKRLGMRAGVSDLLLALPCGGYAGLWIEMKAAGGKPTPGQLEWQELMRSAGYRAEICYGFDAARAEIEEYLS</sequence>
<protein>
    <recommendedName>
        <fullName evidence="4">VRR-NUC domain-containing protein</fullName>
    </recommendedName>
</protein>
<keyword evidence="2" id="KW-0540">Nuclease</keyword>
<evidence type="ECO:0000313" key="5">
    <source>
        <dbReference type="EMBL" id="RLM26570.1"/>
    </source>
</evidence>
<dbReference type="Pfam" id="PF08774">
    <property type="entry name" value="VRR_NUC"/>
    <property type="match status" value="1"/>
</dbReference>
<dbReference type="InterPro" id="IPR014883">
    <property type="entry name" value="VRR_NUC"/>
</dbReference>
<dbReference type="InterPro" id="IPR011856">
    <property type="entry name" value="tRNA_endonuc-like_dom_sf"/>
</dbReference>
<comment type="cofactor">
    <cofactor evidence="1">
        <name>Mg(2+)</name>
        <dbReference type="ChEBI" id="CHEBI:18420"/>
    </cofactor>
</comment>
<evidence type="ECO:0000256" key="1">
    <source>
        <dbReference type="ARBA" id="ARBA00001946"/>
    </source>
</evidence>
<dbReference type="GO" id="GO:0004518">
    <property type="term" value="F:nuclease activity"/>
    <property type="evidence" value="ECO:0007669"/>
    <property type="project" value="UniProtKB-KW"/>
</dbReference>
<comment type="caution">
    <text evidence="5">The sequence shown here is derived from an EMBL/GenBank/DDBJ whole genome shotgun (WGS) entry which is preliminary data.</text>
</comment>
<organism evidence="5 6">
    <name type="scientific">Brenneria alni</name>
    <dbReference type="NCBI Taxonomy" id="71656"/>
    <lineage>
        <taxon>Bacteria</taxon>
        <taxon>Pseudomonadati</taxon>
        <taxon>Pseudomonadota</taxon>
        <taxon>Gammaproteobacteria</taxon>
        <taxon>Enterobacterales</taxon>
        <taxon>Pectobacteriaceae</taxon>
        <taxon>Brenneria</taxon>
    </lineage>
</organism>
<dbReference type="GO" id="GO:0016788">
    <property type="term" value="F:hydrolase activity, acting on ester bonds"/>
    <property type="evidence" value="ECO:0007669"/>
    <property type="project" value="InterPro"/>
</dbReference>
<dbReference type="Proteomes" id="UP000285648">
    <property type="component" value="Unassembled WGS sequence"/>
</dbReference>
<dbReference type="Gene3D" id="3.40.1350.10">
    <property type="match status" value="1"/>
</dbReference>
<dbReference type="EMBL" id="MJLZ01000008">
    <property type="protein sequence ID" value="RLM26570.1"/>
    <property type="molecule type" value="Genomic_DNA"/>
</dbReference>
<keyword evidence="3" id="KW-0378">Hydrolase</keyword>
<dbReference type="GO" id="GO:0003676">
    <property type="term" value="F:nucleic acid binding"/>
    <property type="evidence" value="ECO:0007669"/>
    <property type="project" value="InterPro"/>
</dbReference>
<keyword evidence="6" id="KW-1185">Reference proteome</keyword>
<evidence type="ECO:0000256" key="3">
    <source>
        <dbReference type="ARBA" id="ARBA00022801"/>
    </source>
</evidence>
<accession>A0A421DR70</accession>
<evidence type="ECO:0000256" key="2">
    <source>
        <dbReference type="ARBA" id="ARBA00022722"/>
    </source>
</evidence>
<reference evidence="5 6" key="1">
    <citation type="submission" date="2016-09" db="EMBL/GenBank/DDBJ databases">
        <authorList>
            <person name="Doonan J."/>
            <person name="Pachebat J.A."/>
            <person name="Golyshin P.N."/>
            <person name="Denman S."/>
            <person name="Mcdonald J.E."/>
        </authorList>
    </citation>
    <scope>NUCLEOTIDE SEQUENCE [LARGE SCALE GENOMIC DNA]</scope>
    <source>
        <strain evidence="5 6">NCPPB 3934</strain>
    </source>
</reference>
<evidence type="ECO:0000313" key="6">
    <source>
        <dbReference type="Proteomes" id="UP000285648"/>
    </source>
</evidence>
<feature type="domain" description="VRR-NUC" evidence="4">
    <location>
        <begin position="1"/>
        <end position="116"/>
    </location>
</feature>
<dbReference type="SMART" id="SM00990">
    <property type="entry name" value="VRR_NUC"/>
    <property type="match status" value="1"/>
</dbReference>
<name>A0A421DR70_9GAMM</name>
<dbReference type="AlphaFoldDB" id="A0A421DR70"/>
<proteinExistence type="predicted"/>
<gene>
    <name evidence="5" type="ORF">BIY29_05510</name>
</gene>